<evidence type="ECO:0000256" key="1">
    <source>
        <dbReference type="SAM" id="MobiDB-lite"/>
    </source>
</evidence>
<dbReference type="Proteomes" id="UP001519460">
    <property type="component" value="Unassembled WGS sequence"/>
</dbReference>
<evidence type="ECO:0000313" key="3">
    <source>
        <dbReference type="Proteomes" id="UP001519460"/>
    </source>
</evidence>
<evidence type="ECO:0000313" key="2">
    <source>
        <dbReference type="EMBL" id="KAK7506396.1"/>
    </source>
</evidence>
<dbReference type="EMBL" id="JACVVK020000007">
    <property type="protein sequence ID" value="KAK7506396.1"/>
    <property type="molecule type" value="Genomic_DNA"/>
</dbReference>
<feature type="non-terminal residue" evidence="2">
    <location>
        <position position="208"/>
    </location>
</feature>
<reference evidence="2 3" key="1">
    <citation type="journal article" date="2023" name="Sci. Data">
        <title>Genome assembly of the Korean intertidal mud-creeper Batillaria attramentaria.</title>
        <authorList>
            <person name="Patra A.K."/>
            <person name="Ho P.T."/>
            <person name="Jun S."/>
            <person name="Lee S.J."/>
            <person name="Kim Y."/>
            <person name="Won Y.J."/>
        </authorList>
    </citation>
    <scope>NUCLEOTIDE SEQUENCE [LARGE SCALE GENOMIC DNA]</scope>
    <source>
        <strain evidence="2">Wonlab-2016</strain>
    </source>
</reference>
<gene>
    <name evidence="2" type="ORF">BaRGS_00002508</name>
</gene>
<sequence length="208" mass="23161">MMLNALRTGRRKRVQTSFKEMSQVLFHIHMLEYGQTVFGWHVCSVTARLVSQHGTKLRRNQAYVSSASESQAAQPPGHVTRKTDYGSAGTDEGVAYSATGVANYLQCAKHQAIVDECSEKHLNYIPDSRKSDFLKSVSEIDDPSYLLEEDRLSTICENYDRLEECSEEKMSTCGGGEYVVAYVKDGRPQLCGASAGERITAYLSIMLI</sequence>
<accession>A0ABD0M3P6</accession>
<comment type="caution">
    <text evidence="2">The sequence shown here is derived from an EMBL/GenBank/DDBJ whole genome shotgun (WGS) entry which is preliminary data.</text>
</comment>
<protein>
    <submittedName>
        <fullName evidence="2">Uncharacterized protein</fullName>
    </submittedName>
</protein>
<dbReference type="AlphaFoldDB" id="A0ABD0M3P6"/>
<feature type="compositionally biased region" description="Low complexity" evidence="1">
    <location>
        <begin position="61"/>
        <end position="74"/>
    </location>
</feature>
<name>A0ABD0M3P6_9CAEN</name>
<feature type="region of interest" description="Disordered" evidence="1">
    <location>
        <begin position="61"/>
        <end position="86"/>
    </location>
</feature>
<proteinExistence type="predicted"/>
<keyword evidence="3" id="KW-1185">Reference proteome</keyword>
<organism evidence="2 3">
    <name type="scientific">Batillaria attramentaria</name>
    <dbReference type="NCBI Taxonomy" id="370345"/>
    <lineage>
        <taxon>Eukaryota</taxon>
        <taxon>Metazoa</taxon>
        <taxon>Spiralia</taxon>
        <taxon>Lophotrochozoa</taxon>
        <taxon>Mollusca</taxon>
        <taxon>Gastropoda</taxon>
        <taxon>Caenogastropoda</taxon>
        <taxon>Sorbeoconcha</taxon>
        <taxon>Cerithioidea</taxon>
        <taxon>Batillariidae</taxon>
        <taxon>Batillaria</taxon>
    </lineage>
</organism>